<name>A0ABN7NNH0_TIMPD</name>
<dbReference type="EMBL" id="CAJPIN010001895">
    <property type="protein sequence ID" value="CAG2054932.1"/>
    <property type="molecule type" value="Genomic_DNA"/>
</dbReference>
<accession>A0ABN7NNH0</accession>
<sequence length="406" mass="45395">MLEPYQWGGPPAQLLPPTSLPQTVGYFQDTQHSSYSIHSQDALRRYLVAQKVELPKLTTPVTGTFSSQLQASPSSPYRQAKQGNHKHPPALLRPTTGELSTATVAPPEEPPRSYMHSKSFTPKTPRQEISVIQTTPTTQTGQSSGSTQTGQRKGGRFRPGWLDSFVWLQYDERLNTMFCKFCRKWSSTVPDIRTSFAVGNSNFRLEIVNHHDKCKAHRLCLERETDDITKRESPQIGLDMKGFVILSQKSIAQPGNPVSFKASVDFAEGPLEENYFLYPSRIIEHEGTSDGDPTPHVPSNACLTQPAMEIEDLTPTPKDGPETSCATALLRLQHFTSHFQKTFERQTSDVGTLMSSFSAPTEKGHPSQHLVVPSCSYSDRKPDILKINIAEVFLDETEEFELDVFK</sequence>
<evidence type="ECO:0000313" key="4">
    <source>
        <dbReference type="Proteomes" id="UP001153148"/>
    </source>
</evidence>
<evidence type="ECO:0000259" key="2">
    <source>
        <dbReference type="SMART" id="SM00597"/>
    </source>
</evidence>
<feature type="compositionally biased region" description="Polar residues" evidence="1">
    <location>
        <begin position="63"/>
        <end position="77"/>
    </location>
</feature>
<dbReference type="SMART" id="SM00597">
    <property type="entry name" value="ZnF_TTF"/>
    <property type="match status" value="1"/>
</dbReference>
<proteinExistence type="predicted"/>
<feature type="compositionally biased region" description="Low complexity" evidence="1">
    <location>
        <begin position="133"/>
        <end position="151"/>
    </location>
</feature>
<keyword evidence="4" id="KW-1185">Reference proteome</keyword>
<organism evidence="3 4">
    <name type="scientific">Timema podura</name>
    <name type="common">Walking stick</name>
    <dbReference type="NCBI Taxonomy" id="61482"/>
    <lineage>
        <taxon>Eukaryota</taxon>
        <taxon>Metazoa</taxon>
        <taxon>Ecdysozoa</taxon>
        <taxon>Arthropoda</taxon>
        <taxon>Hexapoda</taxon>
        <taxon>Insecta</taxon>
        <taxon>Pterygota</taxon>
        <taxon>Neoptera</taxon>
        <taxon>Polyneoptera</taxon>
        <taxon>Phasmatodea</taxon>
        <taxon>Timematodea</taxon>
        <taxon>Timematoidea</taxon>
        <taxon>Timematidae</taxon>
        <taxon>Timema</taxon>
    </lineage>
</organism>
<evidence type="ECO:0000256" key="1">
    <source>
        <dbReference type="SAM" id="MobiDB-lite"/>
    </source>
</evidence>
<dbReference type="Proteomes" id="UP001153148">
    <property type="component" value="Unassembled WGS sequence"/>
</dbReference>
<feature type="region of interest" description="Disordered" evidence="1">
    <location>
        <begin position="63"/>
        <end position="156"/>
    </location>
</feature>
<evidence type="ECO:0000313" key="3">
    <source>
        <dbReference type="EMBL" id="CAG2054932.1"/>
    </source>
</evidence>
<dbReference type="Pfam" id="PF25431">
    <property type="entry name" value="zf-C17orf113"/>
    <property type="match status" value="1"/>
</dbReference>
<feature type="domain" description="TTF-type" evidence="2">
    <location>
        <begin position="153"/>
        <end position="235"/>
    </location>
</feature>
<dbReference type="InterPro" id="IPR006580">
    <property type="entry name" value="Znf_TTF"/>
</dbReference>
<dbReference type="InterPro" id="IPR057456">
    <property type="entry name" value="Znf_C17orf113"/>
</dbReference>
<reference evidence="3" key="1">
    <citation type="submission" date="2021-03" db="EMBL/GenBank/DDBJ databases">
        <authorList>
            <person name="Tran Van P."/>
        </authorList>
    </citation>
    <scope>NUCLEOTIDE SEQUENCE</scope>
</reference>
<comment type="caution">
    <text evidence="3">The sequence shown here is derived from an EMBL/GenBank/DDBJ whole genome shotgun (WGS) entry which is preliminary data.</text>
</comment>
<gene>
    <name evidence="3" type="ORF">TPAB3V08_LOCUS1948</name>
</gene>
<protein>
    <recommendedName>
        <fullName evidence="2">TTF-type domain-containing protein</fullName>
    </recommendedName>
</protein>